<proteinExistence type="predicted"/>
<dbReference type="EMBL" id="JBHSFP010000103">
    <property type="protein sequence ID" value="MFC4537147.1"/>
    <property type="molecule type" value="Genomic_DNA"/>
</dbReference>
<keyword evidence="1" id="KW-0472">Membrane</keyword>
<accession>A0ABV9CWU5</accession>
<sequence>TTPTPHSGNGLSNLTTRLHTVNGHLTTGIDDDGWFHLTVRTPTGAAAPGPVPEQALPPDAVVPRLVRPPAPSAGARRVRSRLAAARHRLKQTLFWTGGLDDDGDTGLWRPRQAIPVTLVVLTGYAAIMLINVIDTGVGTAGLLGFAACLTVDFTLQIVHSFRGPRGWSRRARALTLVTQAFASYLPLLWIDSPWGSMVGFLAGSVLLVVPGAAGWALYAAIVSSVLPLSLALGAPPGYLVYLPISSLLTGLIVYGMSSLSTLVAELYTARGKLARMAVTRERLRVARDLHDLLGY</sequence>
<dbReference type="Gene3D" id="1.20.5.1930">
    <property type="match status" value="1"/>
</dbReference>
<keyword evidence="1" id="KW-0812">Transmembrane</keyword>
<name>A0ABV9CWU5_9ACTN</name>
<evidence type="ECO:0000313" key="3">
    <source>
        <dbReference type="Proteomes" id="UP001596004"/>
    </source>
</evidence>
<keyword evidence="3" id="KW-1185">Reference proteome</keyword>
<keyword evidence="1" id="KW-1133">Transmembrane helix</keyword>
<feature type="transmembrane region" description="Helical" evidence="1">
    <location>
        <begin position="173"/>
        <end position="190"/>
    </location>
</feature>
<evidence type="ECO:0000256" key="1">
    <source>
        <dbReference type="SAM" id="Phobius"/>
    </source>
</evidence>
<feature type="transmembrane region" description="Helical" evidence="1">
    <location>
        <begin position="139"/>
        <end position="161"/>
    </location>
</feature>
<dbReference type="Proteomes" id="UP001596004">
    <property type="component" value="Unassembled WGS sequence"/>
</dbReference>
<organism evidence="2 3">
    <name type="scientific">Sphaerisporangium dianthi</name>
    <dbReference type="NCBI Taxonomy" id="1436120"/>
    <lineage>
        <taxon>Bacteria</taxon>
        <taxon>Bacillati</taxon>
        <taxon>Actinomycetota</taxon>
        <taxon>Actinomycetes</taxon>
        <taxon>Streptosporangiales</taxon>
        <taxon>Streptosporangiaceae</taxon>
        <taxon>Sphaerisporangium</taxon>
    </lineage>
</organism>
<evidence type="ECO:0008006" key="4">
    <source>
        <dbReference type="Google" id="ProtNLM"/>
    </source>
</evidence>
<feature type="non-terminal residue" evidence="2">
    <location>
        <position position="295"/>
    </location>
</feature>
<evidence type="ECO:0000313" key="2">
    <source>
        <dbReference type="EMBL" id="MFC4537147.1"/>
    </source>
</evidence>
<gene>
    <name evidence="2" type="ORF">ACFO60_40790</name>
</gene>
<feature type="non-terminal residue" evidence="2">
    <location>
        <position position="1"/>
    </location>
</feature>
<reference evidence="3" key="1">
    <citation type="journal article" date="2019" name="Int. J. Syst. Evol. Microbiol.">
        <title>The Global Catalogue of Microorganisms (GCM) 10K type strain sequencing project: providing services to taxonomists for standard genome sequencing and annotation.</title>
        <authorList>
            <consortium name="The Broad Institute Genomics Platform"/>
            <consortium name="The Broad Institute Genome Sequencing Center for Infectious Disease"/>
            <person name="Wu L."/>
            <person name="Ma J."/>
        </authorList>
    </citation>
    <scope>NUCLEOTIDE SEQUENCE [LARGE SCALE GENOMIC DNA]</scope>
    <source>
        <strain evidence="3">CGMCC 4.7132</strain>
    </source>
</reference>
<feature type="transmembrane region" description="Helical" evidence="1">
    <location>
        <begin position="196"/>
        <end position="218"/>
    </location>
</feature>
<protein>
    <recommendedName>
        <fullName evidence="4">Two-component sensor histidine kinase</fullName>
    </recommendedName>
</protein>
<comment type="caution">
    <text evidence="2">The sequence shown here is derived from an EMBL/GenBank/DDBJ whole genome shotgun (WGS) entry which is preliminary data.</text>
</comment>
<feature type="transmembrane region" description="Helical" evidence="1">
    <location>
        <begin position="113"/>
        <end position="133"/>
    </location>
</feature>